<accession>A0A8H5F946</accession>
<dbReference type="Pfam" id="PF14273">
    <property type="entry name" value="DUF4360"/>
    <property type="match status" value="1"/>
</dbReference>
<dbReference type="OrthoDB" id="152248at2759"/>
<evidence type="ECO:0000313" key="1">
    <source>
        <dbReference type="EMBL" id="KAF5328330.1"/>
    </source>
</evidence>
<dbReference type="AlphaFoldDB" id="A0A8H5F946"/>
<dbReference type="Proteomes" id="UP000567179">
    <property type="component" value="Unassembled WGS sequence"/>
</dbReference>
<dbReference type="PANTHER" id="PTHR38847">
    <property type="match status" value="1"/>
</dbReference>
<gene>
    <name evidence="1" type="ORF">D9619_013354</name>
</gene>
<dbReference type="EMBL" id="JAACJJ010000004">
    <property type="protein sequence ID" value="KAF5328330.1"/>
    <property type="molecule type" value="Genomic_DNA"/>
</dbReference>
<dbReference type="PROSITE" id="PS51257">
    <property type="entry name" value="PROKAR_LIPOPROTEIN"/>
    <property type="match status" value="1"/>
</dbReference>
<dbReference type="PANTHER" id="PTHR38847:SF1">
    <property type="entry name" value="PSEUDOURIDINE SYNTHASE RSUA_RLUA-LIKE DOMAIN-CONTAINING PROTEIN"/>
    <property type="match status" value="1"/>
</dbReference>
<sequence length="220" mass="23249">MVRQLGSFSKLENMWSYRSSASMNSMSVLVACILTLACCVSSAFGVSYSISNVQATGSGCPRGVVDTNTGQTELSLRFDPSFTATVGPGQALSSGKKNCQLSFTVSVPAGWKFAFSRFIYASTYSLAPSVQAAYSTAYYFQGDFKTSTTSGTVAAPAKESLVSLYNEVASQSTIWSPCGRSTVVNVNSAVNVSSTGFYGSGSLQLNNLILPESSFAWARC</sequence>
<organism evidence="1 2">
    <name type="scientific">Psilocybe cf. subviscida</name>
    <dbReference type="NCBI Taxonomy" id="2480587"/>
    <lineage>
        <taxon>Eukaryota</taxon>
        <taxon>Fungi</taxon>
        <taxon>Dikarya</taxon>
        <taxon>Basidiomycota</taxon>
        <taxon>Agaricomycotina</taxon>
        <taxon>Agaricomycetes</taxon>
        <taxon>Agaricomycetidae</taxon>
        <taxon>Agaricales</taxon>
        <taxon>Agaricineae</taxon>
        <taxon>Strophariaceae</taxon>
        <taxon>Psilocybe</taxon>
    </lineage>
</organism>
<protein>
    <recommendedName>
        <fullName evidence="3">Secreted protein</fullName>
    </recommendedName>
</protein>
<proteinExistence type="predicted"/>
<evidence type="ECO:0008006" key="3">
    <source>
        <dbReference type="Google" id="ProtNLM"/>
    </source>
</evidence>
<reference evidence="1 2" key="1">
    <citation type="journal article" date="2020" name="ISME J.">
        <title>Uncovering the hidden diversity of litter-decomposition mechanisms in mushroom-forming fungi.</title>
        <authorList>
            <person name="Floudas D."/>
            <person name="Bentzer J."/>
            <person name="Ahren D."/>
            <person name="Johansson T."/>
            <person name="Persson P."/>
            <person name="Tunlid A."/>
        </authorList>
    </citation>
    <scope>NUCLEOTIDE SEQUENCE [LARGE SCALE GENOMIC DNA]</scope>
    <source>
        <strain evidence="1 2">CBS 101986</strain>
    </source>
</reference>
<comment type="caution">
    <text evidence="1">The sequence shown here is derived from an EMBL/GenBank/DDBJ whole genome shotgun (WGS) entry which is preliminary data.</text>
</comment>
<name>A0A8H5F946_9AGAR</name>
<keyword evidence="2" id="KW-1185">Reference proteome</keyword>
<evidence type="ECO:0000313" key="2">
    <source>
        <dbReference type="Proteomes" id="UP000567179"/>
    </source>
</evidence>
<dbReference type="InterPro" id="IPR025649">
    <property type="entry name" value="DUF4360"/>
</dbReference>